<evidence type="ECO:0000256" key="1">
    <source>
        <dbReference type="SAM" id="MobiDB-lite"/>
    </source>
</evidence>
<feature type="region of interest" description="Disordered" evidence="1">
    <location>
        <begin position="52"/>
        <end position="135"/>
    </location>
</feature>
<proteinExistence type="predicted"/>
<dbReference type="AlphaFoldDB" id="A0A5C3LK25"/>
<feature type="compositionally biased region" description="Basic and acidic residues" evidence="1">
    <location>
        <begin position="52"/>
        <end position="71"/>
    </location>
</feature>
<organism evidence="2 3">
    <name type="scientific">Crucibulum laeve</name>
    <dbReference type="NCBI Taxonomy" id="68775"/>
    <lineage>
        <taxon>Eukaryota</taxon>
        <taxon>Fungi</taxon>
        <taxon>Dikarya</taxon>
        <taxon>Basidiomycota</taxon>
        <taxon>Agaricomycotina</taxon>
        <taxon>Agaricomycetes</taxon>
        <taxon>Agaricomycetidae</taxon>
        <taxon>Agaricales</taxon>
        <taxon>Agaricineae</taxon>
        <taxon>Nidulariaceae</taxon>
        <taxon>Crucibulum</taxon>
    </lineage>
</organism>
<sequence length="135" mass="15258">MDSTRCVRTCPIQYHSNNATSLRKHQQKCDAYQAHQAEGLSLRRIRAARKAETALRRKGQRDRVSRCRDRGSTSQQPLEVIASEDEMGMDEDHPPFDTSNDYHNCSPDIGDSAPPCLADAEEPPMQTTQIRHPNP</sequence>
<dbReference type="EMBL" id="ML213656">
    <property type="protein sequence ID" value="TFK33055.1"/>
    <property type="molecule type" value="Genomic_DNA"/>
</dbReference>
<accession>A0A5C3LK25</accession>
<evidence type="ECO:0000313" key="2">
    <source>
        <dbReference type="EMBL" id="TFK33055.1"/>
    </source>
</evidence>
<keyword evidence="3" id="KW-1185">Reference proteome</keyword>
<protein>
    <submittedName>
        <fullName evidence="2">Uncharacterized protein</fullName>
    </submittedName>
</protein>
<reference evidence="2 3" key="1">
    <citation type="journal article" date="2019" name="Nat. Ecol. Evol.">
        <title>Megaphylogeny resolves global patterns of mushroom evolution.</title>
        <authorList>
            <person name="Varga T."/>
            <person name="Krizsan K."/>
            <person name="Foldi C."/>
            <person name="Dima B."/>
            <person name="Sanchez-Garcia M."/>
            <person name="Sanchez-Ramirez S."/>
            <person name="Szollosi G.J."/>
            <person name="Szarkandi J.G."/>
            <person name="Papp V."/>
            <person name="Albert L."/>
            <person name="Andreopoulos W."/>
            <person name="Angelini C."/>
            <person name="Antonin V."/>
            <person name="Barry K.W."/>
            <person name="Bougher N.L."/>
            <person name="Buchanan P."/>
            <person name="Buyck B."/>
            <person name="Bense V."/>
            <person name="Catcheside P."/>
            <person name="Chovatia M."/>
            <person name="Cooper J."/>
            <person name="Damon W."/>
            <person name="Desjardin D."/>
            <person name="Finy P."/>
            <person name="Geml J."/>
            <person name="Haridas S."/>
            <person name="Hughes K."/>
            <person name="Justo A."/>
            <person name="Karasinski D."/>
            <person name="Kautmanova I."/>
            <person name="Kiss B."/>
            <person name="Kocsube S."/>
            <person name="Kotiranta H."/>
            <person name="LaButti K.M."/>
            <person name="Lechner B.E."/>
            <person name="Liimatainen K."/>
            <person name="Lipzen A."/>
            <person name="Lukacs Z."/>
            <person name="Mihaltcheva S."/>
            <person name="Morgado L.N."/>
            <person name="Niskanen T."/>
            <person name="Noordeloos M.E."/>
            <person name="Ohm R.A."/>
            <person name="Ortiz-Santana B."/>
            <person name="Ovrebo C."/>
            <person name="Racz N."/>
            <person name="Riley R."/>
            <person name="Savchenko A."/>
            <person name="Shiryaev A."/>
            <person name="Soop K."/>
            <person name="Spirin V."/>
            <person name="Szebenyi C."/>
            <person name="Tomsovsky M."/>
            <person name="Tulloss R.E."/>
            <person name="Uehling J."/>
            <person name="Grigoriev I.V."/>
            <person name="Vagvolgyi C."/>
            <person name="Papp T."/>
            <person name="Martin F.M."/>
            <person name="Miettinen O."/>
            <person name="Hibbett D.S."/>
            <person name="Nagy L.G."/>
        </authorList>
    </citation>
    <scope>NUCLEOTIDE SEQUENCE [LARGE SCALE GENOMIC DNA]</scope>
    <source>
        <strain evidence="2 3">CBS 166.37</strain>
    </source>
</reference>
<evidence type="ECO:0000313" key="3">
    <source>
        <dbReference type="Proteomes" id="UP000308652"/>
    </source>
</evidence>
<gene>
    <name evidence="2" type="ORF">BDQ12DRAFT_728088</name>
</gene>
<name>A0A5C3LK25_9AGAR</name>
<dbReference type="Proteomes" id="UP000308652">
    <property type="component" value="Unassembled WGS sequence"/>
</dbReference>
<feature type="compositionally biased region" description="Polar residues" evidence="1">
    <location>
        <begin position="125"/>
        <end position="135"/>
    </location>
</feature>